<evidence type="ECO:0000256" key="1">
    <source>
        <dbReference type="ARBA" id="ARBA00022553"/>
    </source>
</evidence>
<dbReference type="Pfam" id="PF01934">
    <property type="entry name" value="HepT-like"/>
    <property type="match status" value="1"/>
</dbReference>
<dbReference type="Proteomes" id="UP000645676">
    <property type="component" value="Unassembled WGS sequence"/>
</dbReference>
<dbReference type="GO" id="GO:0004540">
    <property type="term" value="F:RNA nuclease activity"/>
    <property type="evidence" value="ECO:0007669"/>
    <property type="project" value="InterPro"/>
</dbReference>
<organism evidence="6 7">
    <name type="scientific">Methanocaldococcus jannaschii</name>
    <dbReference type="NCBI Taxonomy" id="2190"/>
    <lineage>
        <taxon>Archaea</taxon>
        <taxon>Methanobacteriati</taxon>
        <taxon>Methanobacteriota</taxon>
        <taxon>Methanomada group</taxon>
        <taxon>Methanococci</taxon>
        <taxon>Methanococcales</taxon>
        <taxon>Methanocaldococcaceae</taxon>
        <taxon>Methanocaldococcus</taxon>
    </lineage>
</organism>
<keyword evidence="1" id="KW-0597">Phosphoprotein</keyword>
<reference evidence="6" key="1">
    <citation type="journal article" date="2020" name="bioRxiv">
        <title>A rank-normalized archaeal taxonomy based on genome phylogeny resolves widespread incomplete and uneven classifications.</title>
        <authorList>
            <person name="Rinke C."/>
            <person name="Chuvochina M."/>
            <person name="Mussig A.J."/>
            <person name="Chaumeil P.-A."/>
            <person name="Waite D.W."/>
            <person name="Whitman W.B."/>
            <person name="Parks D.H."/>
            <person name="Hugenholtz P."/>
        </authorList>
    </citation>
    <scope>NUCLEOTIDE SEQUENCE</scope>
    <source>
        <strain evidence="6">UBA8849</strain>
    </source>
</reference>
<dbReference type="GO" id="GO:0110001">
    <property type="term" value="C:toxin-antitoxin complex"/>
    <property type="evidence" value="ECO:0007669"/>
    <property type="project" value="InterPro"/>
</dbReference>
<evidence type="ECO:0000256" key="2">
    <source>
        <dbReference type="ARBA" id="ARBA00022649"/>
    </source>
</evidence>
<dbReference type="OMA" id="VAFCHFT"/>
<evidence type="ECO:0000256" key="4">
    <source>
        <dbReference type="ARBA" id="ARBA00022741"/>
    </source>
</evidence>
<dbReference type="GO" id="GO:0000166">
    <property type="term" value="F:nucleotide binding"/>
    <property type="evidence" value="ECO:0007669"/>
    <property type="project" value="UniProtKB-KW"/>
</dbReference>
<sequence>MPKRDIKAFLYDILEYMDDIINFTKNMEYEEFINNKAIKYAVVRCLEVIGEAVKKIPKDIREKYPHIPFKELAGMRDKLIHQYFGVDYLTVWETAKYEIPEIKKEFEKIIKDIEGKDENSL</sequence>
<proteinExistence type="predicted"/>
<accession>A0A832W6P9</accession>
<dbReference type="PANTHER" id="PTHR34139:SF1">
    <property type="entry name" value="RNASE MJ1380-RELATED"/>
    <property type="match status" value="1"/>
</dbReference>
<dbReference type="EMBL" id="DUJR01000027">
    <property type="protein sequence ID" value="HII59973.1"/>
    <property type="molecule type" value="Genomic_DNA"/>
</dbReference>
<dbReference type="InterPro" id="IPR008201">
    <property type="entry name" value="HepT-like"/>
</dbReference>
<evidence type="ECO:0000313" key="7">
    <source>
        <dbReference type="Proteomes" id="UP000645676"/>
    </source>
</evidence>
<keyword evidence="3" id="KW-0540">Nuclease</keyword>
<evidence type="ECO:0000256" key="5">
    <source>
        <dbReference type="ARBA" id="ARBA00022801"/>
    </source>
</evidence>
<keyword evidence="4" id="KW-0547">Nucleotide-binding</keyword>
<dbReference type="PANTHER" id="PTHR34139">
    <property type="entry name" value="UPF0331 PROTEIN MJ0127"/>
    <property type="match status" value="1"/>
</dbReference>
<evidence type="ECO:0000256" key="3">
    <source>
        <dbReference type="ARBA" id="ARBA00022722"/>
    </source>
</evidence>
<comment type="caution">
    <text evidence="6">The sequence shown here is derived from an EMBL/GenBank/DDBJ whole genome shotgun (WGS) entry which is preliminary data.</text>
</comment>
<keyword evidence="2" id="KW-1277">Toxin-antitoxin system</keyword>
<evidence type="ECO:0000313" key="6">
    <source>
        <dbReference type="EMBL" id="HII59973.1"/>
    </source>
</evidence>
<keyword evidence="5" id="KW-0378">Hydrolase</keyword>
<dbReference type="SMR" id="A0A832W6P9"/>
<protein>
    <submittedName>
        <fullName evidence="6">DUF86 domain-containing protein</fullName>
    </submittedName>
</protein>
<name>A0A832W6P9_9EURY</name>
<dbReference type="RefSeq" id="WP_010870728.1">
    <property type="nucleotide sequence ID" value="NC_000909.1"/>
</dbReference>
<dbReference type="InterPro" id="IPR051813">
    <property type="entry name" value="HepT_RNase_toxin"/>
</dbReference>
<dbReference type="GO" id="GO:0016787">
    <property type="term" value="F:hydrolase activity"/>
    <property type="evidence" value="ECO:0007669"/>
    <property type="project" value="UniProtKB-KW"/>
</dbReference>
<gene>
    <name evidence="6" type="ORF">HA335_05335</name>
</gene>
<dbReference type="AlphaFoldDB" id="A0A832W6P9"/>